<dbReference type="Gene3D" id="3.20.20.370">
    <property type="entry name" value="Glycoside hydrolase/deacetylase"/>
    <property type="match status" value="1"/>
</dbReference>
<dbReference type="SUPFAM" id="SSF88713">
    <property type="entry name" value="Glycoside hydrolase/deacetylase"/>
    <property type="match status" value="1"/>
</dbReference>
<dbReference type="PANTHER" id="PTHR10587">
    <property type="entry name" value="GLYCOSYL TRANSFERASE-RELATED"/>
    <property type="match status" value="1"/>
</dbReference>
<protein>
    <submittedName>
        <fullName evidence="4">Polysaccharide deacetylase family protein</fullName>
    </submittedName>
</protein>
<evidence type="ECO:0000256" key="2">
    <source>
        <dbReference type="SAM" id="SignalP"/>
    </source>
</evidence>
<dbReference type="PROSITE" id="PS51677">
    <property type="entry name" value="NODB"/>
    <property type="match status" value="1"/>
</dbReference>
<dbReference type="InterPro" id="IPR002509">
    <property type="entry name" value="NODB_dom"/>
</dbReference>
<dbReference type="GO" id="GO:0016810">
    <property type="term" value="F:hydrolase activity, acting on carbon-nitrogen (but not peptide) bonds"/>
    <property type="evidence" value="ECO:0007669"/>
    <property type="project" value="InterPro"/>
</dbReference>
<reference evidence="5" key="1">
    <citation type="submission" date="2018-02" db="EMBL/GenBank/DDBJ databases">
        <authorList>
            <person name="Hausmann B."/>
        </authorList>
    </citation>
    <scope>NUCLEOTIDE SEQUENCE [LARGE SCALE GENOMIC DNA]</scope>
    <source>
        <strain evidence="5">Peat soil MAG SbF1</strain>
    </source>
</reference>
<dbReference type="Pfam" id="PF01522">
    <property type="entry name" value="Polysacc_deac_1"/>
    <property type="match status" value="1"/>
</dbReference>
<accession>A0A2U3LS53</accession>
<feature type="chain" id="PRO_5039319089" evidence="2">
    <location>
        <begin position="27"/>
        <end position="374"/>
    </location>
</feature>
<feature type="region of interest" description="Disordered" evidence="1">
    <location>
        <begin position="43"/>
        <end position="158"/>
    </location>
</feature>
<evidence type="ECO:0000313" key="4">
    <source>
        <dbReference type="EMBL" id="SPF54767.1"/>
    </source>
</evidence>
<feature type="compositionally biased region" description="Basic and acidic residues" evidence="1">
    <location>
        <begin position="72"/>
        <end position="94"/>
    </location>
</feature>
<dbReference type="AlphaFoldDB" id="A0A2U3LS53"/>
<evidence type="ECO:0000256" key="1">
    <source>
        <dbReference type="SAM" id="MobiDB-lite"/>
    </source>
</evidence>
<dbReference type="Proteomes" id="UP000238916">
    <property type="component" value="Unassembled WGS sequence"/>
</dbReference>
<evidence type="ECO:0000259" key="3">
    <source>
        <dbReference type="PROSITE" id="PS51677"/>
    </source>
</evidence>
<dbReference type="OrthoDB" id="61520at2"/>
<proteinExistence type="predicted"/>
<gene>
    <name evidence="4" type="ORF">SBF1_80008</name>
</gene>
<dbReference type="InterPro" id="IPR050248">
    <property type="entry name" value="Polysacc_deacetylase_ArnD"/>
</dbReference>
<feature type="domain" description="NodB homology" evidence="3">
    <location>
        <begin position="170"/>
        <end position="357"/>
    </location>
</feature>
<name>A0A2U3LS53_9FIRM</name>
<dbReference type="EMBL" id="OMOF01000778">
    <property type="protein sequence ID" value="SPF54767.1"/>
    <property type="molecule type" value="Genomic_DNA"/>
</dbReference>
<keyword evidence="2" id="KW-0732">Signal</keyword>
<evidence type="ECO:0000313" key="5">
    <source>
        <dbReference type="Proteomes" id="UP000238916"/>
    </source>
</evidence>
<dbReference type="CDD" id="cd10944">
    <property type="entry name" value="CE4_SmPgdA_like"/>
    <property type="match status" value="1"/>
</dbReference>
<feature type="signal peptide" evidence="2">
    <location>
        <begin position="1"/>
        <end position="26"/>
    </location>
</feature>
<organism evidence="4 5">
    <name type="scientific">Candidatus Desulfosporosinus infrequens</name>
    <dbReference type="NCBI Taxonomy" id="2043169"/>
    <lineage>
        <taxon>Bacteria</taxon>
        <taxon>Bacillati</taxon>
        <taxon>Bacillota</taxon>
        <taxon>Clostridia</taxon>
        <taxon>Eubacteriales</taxon>
        <taxon>Desulfitobacteriaceae</taxon>
        <taxon>Desulfosporosinus</taxon>
    </lineage>
</organism>
<dbReference type="GO" id="GO:0005975">
    <property type="term" value="P:carbohydrate metabolic process"/>
    <property type="evidence" value="ECO:0007669"/>
    <property type="project" value="InterPro"/>
</dbReference>
<dbReference type="InterPro" id="IPR011330">
    <property type="entry name" value="Glyco_hydro/deAcase_b/a-brl"/>
</dbReference>
<dbReference type="PANTHER" id="PTHR10587:SF125">
    <property type="entry name" value="POLYSACCHARIDE DEACETYLASE YHEN-RELATED"/>
    <property type="match status" value="1"/>
</dbReference>
<sequence>MVIKHWQAGRVTLVMLALLTSAYLCGCQPVTSTKVTVSTLGMTGSFQTPELGSETKEILRSPEALGAPTSEQKTEPIPEQKTEPIPEQKADPVPETKANSIPEQKVEPVPQTAEPTPSVLADESDDDPAPTPSADLSQTPIHPYYDLTGTPPSAPGLAMRERVFNPEPQKIAYLTFDDGPYPQTTPRILKILKDEDVKATFFVVGRQVARYPDLLKSEYEQGEGIGNHSYTHDYQLLYRSPVAFLAEIKQTEELIYKTIGVRPKIVRAPGGTQGHFHINYYNALDAADYLIYDWNVSTGDADASLVPADQLVRNLETQVSNKSRMIILMHDAGAKVTTVDALPRIIQYLKQQGYSFGAITPKVAPILFPGGFHS</sequence>